<feature type="region of interest" description="Disordered" evidence="2">
    <location>
        <begin position="450"/>
        <end position="472"/>
    </location>
</feature>
<sequence>MTNGSQREAAGAEKPQAPSLDLSLRFRNAKSQTGPGNALLHKPSNAAAPTTASHNDAINFQLSMVNAVTGSSEDTMLFKRYLVDNHMRCFDVFSRSFMTEVTNLFNKQQSALLRGTLSWAESKKMFVEMFEVIRDPLTKFTLDLREEHSRMINEMAVNHYPFHITDYRGGPSQFDSSNPAIGGYAPVPERIANFDKARDKLLAGEGIRDMKDFRSRSPSPEKGGELQALASSTSAKPTQLSLPIASSRNGQAGGKGSNPTGAGAPDAIGIRKLSVVDLISSPSHARSLKKDPLQADKINKDRMEASIEFNMQRQGQAPVWFRSHLKLLDLLKEETNTCELQANEIGTLKEEVQEQRKDHLKQLVFLLGRLRSLGQDLDVFFYRHLKQSAYDMGSFSPGALTDGSPGGGDSTGGAVSRELARLKDLLDHLKRELMNKDELVREQKMEIVSVSGPGSTVEGEKIRETREEGNKV</sequence>
<reference evidence="3" key="1">
    <citation type="submission" date="2014-11" db="EMBL/GenBank/DDBJ databases">
        <authorList>
            <person name="Otto D Thomas"/>
            <person name="Naeem Raeece"/>
        </authorList>
    </citation>
    <scope>NUCLEOTIDE SEQUENCE</scope>
</reference>
<feature type="coiled-coil region" evidence="1">
    <location>
        <begin position="419"/>
        <end position="446"/>
    </location>
</feature>
<name>A0A0G4IBI3_9ALVE</name>
<keyword evidence="1" id="KW-0175">Coiled coil</keyword>
<evidence type="ECO:0000313" key="3">
    <source>
        <dbReference type="EMBL" id="CEM54536.1"/>
    </source>
</evidence>
<feature type="compositionally biased region" description="Basic and acidic residues" evidence="2">
    <location>
        <begin position="458"/>
        <end position="472"/>
    </location>
</feature>
<protein>
    <submittedName>
        <fullName evidence="3">Uncharacterized protein</fullName>
    </submittedName>
</protein>
<evidence type="ECO:0000256" key="2">
    <source>
        <dbReference type="SAM" id="MobiDB-lite"/>
    </source>
</evidence>
<dbReference type="EMBL" id="CDMZ01005796">
    <property type="protein sequence ID" value="CEM54536.1"/>
    <property type="molecule type" value="Genomic_DNA"/>
</dbReference>
<organism evidence="3">
    <name type="scientific">Chromera velia CCMP2878</name>
    <dbReference type="NCBI Taxonomy" id="1169474"/>
    <lineage>
        <taxon>Eukaryota</taxon>
        <taxon>Sar</taxon>
        <taxon>Alveolata</taxon>
        <taxon>Colpodellida</taxon>
        <taxon>Chromeraceae</taxon>
        <taxon>Chromera</taxon>
    </lineage>
</organism>
<evidence type="ECO:0000256" key="1">
    <source>
        <dbReference type="SAM" id="Coils"/>
    </source>
</evidence>
<dbReference type="VEuPathDB" id="CryptoDB:Cvel_12862"/>
<feature type="compositionally biased region" description="Polar residues" evidence="2">
    <location>
        <begin position="229"/>
        <end position="250"/>
    </location>
</feature>
<accession>A0A0G4IBI3</accession>
<dbReference type="AlphaFoldDB" id="A0A0G4IBI3"/>
<feature type="coiled-coil region" evidence="1">
    <location>
        <begin position="331"/>
        <end position="358"/>
    </location>
</feature>
<feature type="region of interest" description="Disordered" evidence="2">
    <location>
        <begin position="208"/>
        <end position="265"/>
    </location>
</feature>
<proteinExistence type="predicted"/>
<gene>
    <name evidence="3" type="ORF">Cvel_12862</name>
</gene>